<organism evidence="2 3">
    <name type="scientific">Mikania micrantha</name>
    <name type="common">bitter vine</name>
    <dbReference type="NCBI Taxonomy" id="192012"/>
    <lineage>
        <taxon>Eukaryota</taxon>
        <taxon>Viridiplantae</taxon>
        <taxon>Streptophyta</taxon>
        <taxon>Embryophyta</taxon>
        <taxon>Tracheophyta</taxon>
        <taxon>Spermatophyta</taxon>
        <taxon>Magnoliopsida</taxon>
        <taxon>eudicotyledons</taxon>
        <taxon>Gunneridae</taxon>
        <taxon>Pentapetalae</taxon>
        <taxon>asterids</taxon>
        <taxon>campanulids</taxon>
        <taxon>Asterales</taxon>
        <taxon>Asteraceae</taxon>
        <taxon>Asteroideae</taxon>
        <taxon>Heliantheae alliance</taxon>
        <taxon>Eupatorieae</taxon>
        <taxon>Mikania</taxon>
    </lineage>
</organism>
<keyword evidence="3" id="KW-1185">Reference proteome</keyword>
<name>A0A5N6NYR4_9ASTR</name>
<gene>
    <name evidence="2" type="ORF">E3N88_16549</name>
</gene>
<reference evidence="2 3" key="1">
    <citation type="submission" date="2019-05" db="EMBL/GenBank/DDBJ databases">
        <title>Mikania micrantha, genome provides insights into the molecular mechanism of rapid growth.</title>
        <authorList>
            <person name="Liu B."/>
        </authorList>
    </citation>
    <scope>NUCLEOTIDE SEQUENCE [LARGE SCALE GENOMIC DNA]</scope>
    <source>
        <strain evidence="2">NLD-2019</strain>
        <tissue evidence="2">Leaf</tissue>
    </source>
</reference>
<feature type="transmembrane region" description="Helical" evidence="1">
    <location>
        <begin position="31"/>
        <end position="48"/>
    </location>
</feature>
<evidence type="ECO:0000313" key="3">
    <source>
        <dbReference type="Proteomes" id="UP000326396"/>
    </source>
</evidence>
<keyword evidence="1" id="KW-0812">Transmembrane</keyword>
<keyword evidence="1" id="KW-1133">Transmembrane helix</keyword>
<protein>
    <submittedName>
        <fullName evidence="2">Uncharacterized protein</fullName>
    </submittedName>
</protein>
<evidence type="ECO:0000256" key="1">
    <source>
        <dbReference type="SAM" id="Phobius"/>
    </source>
</evidence>
<dbReference type="AlphaFoldDB" id="A0A5N6NYR4"/>
<sequence length="238" mass="26523">MLARKDEPTQTEKVEPEYVELLHQRRLLMQHIPYLVLALIIFLVRILVERMAREGLPSLSKQGLMARAHAIELHVIIGESIEGSPATVTRSYTTALGLGTGVGLGLRAAKGQGVKRSNRNTRRCYSLIEDSGDEALNRKTRGCFPNRRSSYSVLRDEGFFLPPSLQISRSRCLCSVTPARSPVIGGQALNRAFECSFNVAGWRVWWVATTQVKPDALKAAKACFGEVSLWIRNVVNFK</sequence>
<proteinExistence type="predicted"/>
<dbReference type="EMBL" id="SZYD01000008">
    <property type="protein sequence ID" value="KAD5508846.1"/>
    <property type="molecule type" value="Genomic_DNA"/>
</dbReference>
<keyword evidence="1" id="KW-0472">Membrane</keyword>
<accession>A0A5N6NYR4</accession>
<comment type="caution">
    <text evidence="2">The sequence shown here is derived from an EMBL/GenBank/DDBJ whole genome shotgun (WGS) entry which is preliminary data.</text>
</comment>
<evidence type="ECO:0000313" key="2">
    <source>
        <dbReference type="EMBL" id="KAD5508846.1"/>
    </source>
</evidence>
<dbReference type="Proteomes" id="UP000326396">
    <property type="component" value="Linkage Group LG16"/>
</dbReference>